<gene>
    <name evidence="2" type="ORF">H257_09091</name>
</gene>
<dbReference type="GeneID" id="20811087"/>
<accession>W4GDR0</accession>
<evidence type="ECO:0000256" key="1">
    <source>
        <dbReference type="SAM" id="MobiDB-lite"/>
    </source>
</evidence>
<evidence type="ECO:0000313" key="2">
    <source>
        <dbReference type="EMBL" id="ETV77204.1"/>
    </source>
</evidence>
<reference evidence="2" key="1">
    <citation type="submission" date="2013-12" db="EMBL/GenBank/DDBJ databases">
        <title>The Genome Sequence of Aphanomyces astaci APO3.</title>
        <authorList>
            <consortium name="The Broad Institute Genomics Platform"/>
            <person name="Russ C."/>
            <person name="Tyler B."/>
            <person name="van West P."/>
            <person name="Dieguez-Uribeondo J."/>
            <person name="Young S.K."/>
            <person name="Zeng Q."/>
            <person name="Gargeya S."/>
            <person name="Fitzgerald M."/>
            <person name="Abouelleil A."/>
            <person name="Alvarado L."/>
            <person name="Chapman S.B."/>
            <person name="Gainer-Dewar J."/>
            <person name="Goldberg J."/>
            <person name="Griggs A."/>
            <person name="Gujja S."/>
            <person name="Hansen M."/>
            <person name="Howarth C."/>
            <person name="Imamovic A."/>
            <person name="Ireland A."/>
            <person name="Larimer J."/>
            <person name="McCowan C."/>
            <person name="Murphy C."/>
            <person name="Pearson M."/>
            <person name="Poon T.W."/>
            <person name="Priest M."/>
            <person name="Roberts A."/>
            <person name="Saif S."/>
            <person name="Shea T."/>
            <person name="Sykes S."/>
            <person name="Wortman J."/>
            <person name="Nusbaum C."/>
            <person name="Birren B."/>
        </authorList>
    </citation>
    <scope>NUCLEOTIDE SEQUENCE [LARGE SCALE GENOMIC DNA]</scope>
    <source>
        <strain evidence="2">APO3</strain>
    </source>
</reference>
<dbReference type="AlphaFoldDB" id="W4GDR0"/>
<name>W4GDR0_APHAT</name>
<dbReference type="RefSeq" id="XP_009833510.1">
    <property type="nucleotide sequence ID" value="XM_009835208.1"/>
</dbReference>
<organism evidence="2">
    <name type="scientific">Aphanomyces astaci</name>
    <name type="common">Crayfish plague agent</name>
    <dbReference type="NCBI Taxonomy" id="112090"/>
    <lineage>
        <taxon>Eukaryota</taxon>
        <taxon>Sar</taxon>
        <taxon>Stramenopiles</taxon>
        <taxon>Oomycota</taxon>
        <taxon>Saprolegniomycetes</taxon>
        <taxon>Saprolegniales</taxon>
        <taxon>Verrucalvaceae</taxon>
        <taxon>Aphanomyces</taxon>
    </lineage>
</organism>
<proteinExistence type="predicted"/>
<sequence>MVYLNELLVLDINVHDKQQFASTLRAVQRYLKAQGYKRGRRKGSSTTKPNIVYTDESYIHHHSKFHHQSLFVDAKRVVDIVLFTPPHHWDLQPIEMVWTIAKGEVNERLEGVFVNLKPQSIKGCVRVAEEKLQKLHEHLVQIDALESDDESSAERGNSSDEASDSE</sequence>
<evidence type="ECO:0008006" key="3">
    <source>
        <dbReference type="Google" id="ProtNLM"/>
    </source>
</evidence>
<dbReference type="EMBL" id="KI913134">
    <property type="protein sequence ID" value="ETV77204.1"/>
    <property type="molecule type" value="Genomic_DNA"/>
</dbReference>
<protein>
    <recommendedName>
        <fullName evidence="3">Tc1-like transposase DDE domain-containing protein</fullName>
    </recommendedName>
</protein>
<dbReference type="VEuPathDB" id="FungiDB:H257_09091"/>
<feature type="region of interest" description="Disordered" evidence="1">
    <location>
        <begin position="144"/>
        <end position="166"/>
    </location>
</feature>
<dbReference type="OrthoDB" id="164927at2759"/>